<keyword evidence="4" id="KW-1185">Reference proteome</keyword>
<proteinExistence type="predicted"/>
<dbReference type="OrthoDB" id="9851404at2"/>
<evidence type="ECO:0000313" key="4">
    <source>
        <dbReference type="Proteomes" id="UP001334804"/>
    </source>
</evidence>
<dbReference type="EMBL" id="FMIC01000002">
    <property type="protein sequence ID" value="SCL55543.1"/>
    <property type="molecule type" value="Genomic_DNA"/>
</dbReference>
<dbReference type="AlphaFoldDB" id="A0A1C6UNQ9"/>
<dbReference type="Proteomes" id="UP000199343">
    <property type="component" value="Unassembled WGS sequence"/>
</dbReference>
<dbReference type="RefSeq" id="WP_091623947.1">
    <property type="nucleotide sequence ID" value="NZ_CP109071.1"/>
</dbReference>
<dbReference type="Proteomes" id="UP001334804">
    <property type="component" value="Chromosome"/>
</dbReference>
<sequence>MLTCVVNDCDRPATRGQAWTGDPLKGIEQYRKGIRLELSVKDLAVRLVLCDEHARELTVAAWEAALSKLDGWGWQPLRGPIG</sequence>
<dbReference type="EMBL" id="CP109071">
    <property type="protein sequence ID" value="WSA34456.1"/>
    <property type="molecule type" value="Genomic_DNA"/>
</dbReference>
<evidence type="ECO:0000313" key="1">
    <source>
        <dbReference type="EMBL" id="SCL55543.1"/>
    </source>
</evidence>
<reference evidence="1 3" key="1">
    <citation type="submission" date="2016-06" db="EMBL/GenBank/DDBJ databases">
        <authorList>
            <person name="Kjaerup R.B."/>
            <person name="Dalgaard T.S."/>
            <person name="Juul-Madsen H.R."/>
        </authorList>
    </citation>
    <scope>NUCLEOTIDE SEQUENCE [LARGE SCALE GENOMIC DNA]</scope>
    <source>
        <strain evidence="1 3">DSM 43363</strain>
    </source>
</reference>
<reference evidence="2 4" key="2">
    <citation type="submission" date="2022-10" db="EMBL/GenBank/DDBJ databases">
        <title>The complete genomes of actinobacterial strains from the NBC collection.</title>
        <authorList>
            <person name="Joergensen T.S."/>
            <person name="Alvarez Arevalo M."/>
            <person name="Sterndorff E.B."/>
            <person name="Faurdal D."/>
            <person name="Vuksanovic O."/>
            <person name="Mourched A.-S."/>
            <person name="Charusanti P."/>
            <person name="Shaw S."/>
            <person name="Blin K."/>
            <person name="Weber T."/>
        </authorList>
    </citation>
    <scope>NUCLEOTIDE SEQUENCE [LARGE SCALE GENOMIC DNA]</scope>
    <source>
        <strain evidence="2 4">NBC 01809</strain>
    </source>
</reference>
<evidence type="ECO:0000313" key="3">
    <source>
        <dbReference type="Proteomes" id="UP000199343"/>
    </source>
</evidence>
<gene>
    <name evidence="1" type="ORF">GA0070608_1506</name>
    <name evidence="2" type="ORF">OIE14_10615</name>
</gene>
<organism evidence="1 3">
    <name type="scientific">Micromonospora peucetia</name>
    <dbReference type="NCBI Taxonomy" id="47871"/>
    <lineage>
        <taxon>Bacteria</taxon>
        <taxon>Bacillati</taxon>
        <taxon>Actinomycetota</taxon>
        <taxon>Actinomycetes</taxon>
        <taxon>Micromonosporales</taxon>
        <taxon>Micromonosporaceae</taxon>
        <taxon>Micromonospora</taxon>
    </lineage>
</organism>
<protein>
    <submittedName>
        <fullName evidence="1">Uncharacterized protein</fullName>
    </submittedName>
</protein>
<name>A0A1C6UNQ9_9ACTN</name>
<accession>A0A1C6UNQ9</accession>
<evidence type="ECO:0000313" key="2">
    <source>
        <dbReference type="EMBL" id="WSA34456.1"/>
    </source>
</evidence>